<keyword evidence="2" id="KW-0282">Flagellum</keyword>
<dbReference type="Proteomes" id="UP000265692">
    <property type="component" value="Unassembled WGS sequence"/>
</dbReference>
<dbReference type="PANTHER" id="PTHR37166:SF1">
    <property type="entry name" value="PROTEIN FLAG"/>
    <property type="match status" value="1"/>
</dbReference>
<feature type="region of interest" description="Disordered" evidence="1">
    <location>
        <begin position="1"/>
        <end position="22"/>
    </location>
</feature>
<dbReference type="InterPro" id="IPR035924">
    <property type="entry name" value="FlaG-like_sf"/>
</dbReference>
<keyword evidence="2" id="KW-0966">Cell projection</keyword>
<gene>
    <name evidence="2" type="ORF">D1B33_03525</name>
</gene>
<reference evidence="2 3" key="1">
    <citation type="submission" date="2018-08" db="EMBL/GenBank/DDBJ databases">
        <title>Lysinibacillus sp. YLB-03 draft genome sequence.</title>
        <authorList>
            <person name="Yu L."/>
        </authorList>
    </citation>
    <scope>NUCLEOTIDE SEQUENCE [LARGE SCALE GENOMIC DNA]</scope>
    <source>
        <strain evidence="2 3">YLB-03</strain>
    </source>
</reference>
<accession>A0A396SKN7</accession>
<dbReference type="SUPFAM" id="SSF160214">
    <property type="entry name" value="FlaG-like"/>
    <property type="match status" value="1"/>
</dbReference>
<dbReference type="OrthoDB" id="9799867at2"/>
<dbReference type="RefSeq" id="WP_118874939.1">
    <property type="nucleotide sequence ID" value="NZ_QWEI01000001.1"/>
</dbReference>
<keyword evidence="2" id="KW-0969">Cilium</keyword>
<dbReference type="PANTHER" id="PTHR37166">
    <property type="entry name" value="PROTEIN FLAG"/>
    <property type="match status" value="1"/>
</dbReference>
<evidence type="ECO:0000313" key="2">
    <source>
        <dbReference type="EMBL" id="RHW39929.1"/>
    </source>
</evidence>
<evidence type="ECO:0000256" key="1">
    <source>
        <dbReference type="SAM" id="MobiDB-lite"/>
    </source>
</evidence>
<dbReference type="AlphaFoldDB" id="A0A396SKN7"/>
<dbReference type="InterPro" id="IPR005186">
    <property type="entry name" value="FlaG"/>
</dbReference>
<proteinExistence type="predicted"/>
<protein>
    <submittedName>
        <fullName evidence="2">Flagellar biosynthesis protein FlaG</fullName>
    </submittedName>
</protein>
<dbReference type="Gene3D" id="3.30.160.170">
    <property type="entry name" value="FlaG-like"/>
    <property type="match status" value="1"/>
</dbReference>
<evidence type="ECO:0000313" key="3">
    <source>
        <dbReference type="Proteomes" id="UP000265692"/>
    </source>
</evidence>
<dbReference type="EMBL" id="QWEI01000001">
    <property type="protein sequence ID" value="RHW39929.1"/>
    <property type="molecule type" value="Genomic_DNA"/>
</dbReference>
<comment type="caution">
    <text evidence="2">The sequence shown here is derived from an EMBL/GenBank/DDBJ whole genome shotgun (WGS) entry which is preliminary data.</text>
</comment>
<sequence length="115" mass="13285">MRIHSQMQIDTSSTPTTLQKSDSLSKEINAAQTHQFEQKLPKIEISSNIVDKLNEFLEVHNKNLKFVYHEGLEEYYVEIVDSQTDEVIKEIPSKELLDAYYQMQKIIGNIVDAKA</sequence>
<dbReference type="Pfam" id="PF03646">
    <property type="entry name" value="FlaG"/>
    <property type="match status" value="1"/>
</dbReference>
<keyword evidence="3" id="KW-1185">Reference proteome</keyword>
<name>A0A396SKN7_9BACL</name>
<organism evidence="2 3">
    <name type="scientific">Ureibacillus yapensis</name>
    <dbReference type="NCBI Taxonomy" id="2304605"/>
    <lineage>
        <taxon>Bacteria</taxon>
        <taxon>Bacillati</taxon>
        <taxon>Bacillota</taxon>
        <taxon>Bacilli</taxon>
        <taxon>Bacillales</taxon>
        <taxon>Caryophanaceae</taxon>
        <taxon>Ureibacillus</taxon>
    </lineage>
</organism>